<organism evidence="10 11">
    <name type="scientific">Aeoliella mucimassa</name>
    <dbReference type="NCBI Taxonomy" id="2527972"/>
    <lineage>
        <taxon>Bacteria</taxon>
        <taxon>Pseudomonadati</taxon>
        <taxon>Planctomycetota</taxon>
        <taxon>Planctomycetia</taxon>
        <taxon>Pirellulales</taxon>
        <taxon>Lacipirellulaceae</taxon>
        <taxon>Aeoliella</taxon>
    </lineage>
</organism>
<keyword evidence="8" id="KW-0482">Metalloprotease</keyword>
<dbReference type="InterPro" id="IPR018247">
    <property type="entry name" value="EF_Hand_1_Ca_BS"/>
</dbReference>
<evidence type="ECO:0000313" key="10">
    <source>
        <dbReference type="EMBL" id="QDU55825.1"/>
    </source>
</evidence>
<comment type="cofactor">
    <cofactor evidence="1">
        <name>Zn(2+)</name>
        <dbReference type="ChEBI" id="CHEBI:29105"/>
    </cofactor>
</comment>
<keyword evidence="6" id="KW-0378">Hydrolase</keyword>
<dbReference type="InterPro" id="IPR024079">
    <property type="entry name" value="MetalloPept_cat_dom_sf"/>
</dbReference>
<gene>
    <name evidence="10" type="ORF">Pan181_20220</name>
</gene>
<evidence type="ECO:0000256" key="4">
    <source>
        <dbReference type="ARBA" id="ARBA00022723"/>
    </source>
</evidence>
<dbReference type="Pfam" id="PF00413">
    <property type="entry name" value="Peptidase_M10"/>
    <property type="match status" value="1"/>
</dbReference>
<evidence type="ECO:0000256" key="3">
    <source>
        <dbReference type="ARBA" id="ARBA00022670"/>
    </source>
</evidence>
<dbReference type="GO" id="GO:0030198">
    <property type="term" value="P:extracellular matrix organization"/>
    <property type="evidence" value="ECO:0007669"/>
    <property type="project" value="TreeGrafter"/>
</dbReference>
<feature type="domain" description="Peptidase metallopeptidase" evidence="9">
    <location>
        <begin position="54"/>
        <end position="234"/>
    </location>
</feature>
<dbReference type="GO" id="GO:0030574">
    <property type="term" value="P:collagen catabolic process"/>
    <property type="evidence" value="ECO:0007669"/>
    <property type="project" value="TreeGrafter"/>
</dbReference>
<dbReference type="GO" id="GO:0031012">
    <property type="term" value="C:extracellular matrix"/>
    <property type="evidence" value="ECO:0007669"/>
    <property type="project" value="InterPro"/>
</dbReference>
<dbReference type="KEGG" id="amuc:Pan181_20220"/>
<dbReference type="PANTHER" id="PTHR10201">
    <property type="entry name" value="MATRIX METALLOPROTEINASE"/>
    <property type="match status" value="1"/>
</dbReference>
<dbReference type="InterPro" id="IPR006026">
    <property type="entry name" value="Peptidase_Metallo"/>
</dbReference>
<dbReference type="SMART" id="SM00235">
    <property type="entry name" value="ZnMc"/>
    <property type="match status" value="1"/>
</dbReference>
<dbReference type="PROSITE" id="PS00018">
    <property type="entry name" value="EF_HAND_1"/>
    <property type="match status" value="1"/>
</dbReference>
<dbReference type="Gene3D" id="3.40.390.10">
    <property type="entry name" value="Collagenase (Catalytic Domain)"/>
    <property type="match status" value="1"/>
</dbReference>
<keyword evidence="5" id="KW-0732">Signal</keyword>
<keyword evidence="11" id="KW-1185">Reference proteome</keyword>
<protein>
    <submittedName>
        <fullName evidence="10">Matrixin</fullName>
    </submittedName>
</protein>
<dbReference type="GO" id="GO:0004222">
    <property type="term" value="F:metalloendopeptidase activity"/>
    <property type="evidence" value="ECO:0007669"/>
    <property type="project" value="InterPro"/>
</dbReference>
<evidence type="ECO:0000256" key="5">
    <source>
        <dbReference type="ARBA" id="ARBA00022729"/>
    </source>
</evidence>
<reference evidence="10 11" key="1">
    <citation type="submission" date="2019-02" db="EMBL/GenBank/DDBJ databases">
        <title>Deep-cultivation of Planctomycetes and their phenomic and genomic characterization uncovers novel biology.</title>
        <authorList>
            <person name="Wiegand S."/>
            <person name="Jogler M."/>
            <person name="Boedeker C."/>
            <person name="Pinto D."/>
            <person name="Vollmers J."/>
            <person name="Rivas-Marin E."/>
            <person name="Kohn T."/>
            <person name="Peeters S.H."/>
            <person name="Heuer A."/>
            <person name="Rast P."/>
            <person name="Oberbeckmann S."/>
            <person name="Bunk B."/>
            <person name="Jeske O."/>
            <person name="Meyerdierks A."/>
            <person name="Storesund J.E."/>
            <person name="Kallscheuer N."/>
            <person name="Luecker S."/>
            <person name="Lage O.M."/>
            <person name="Pohl T."/>
            <person name="Merkel B.J."/>
            <person name="Hornburger P."/>
            <person name="Mueller R.-W."/>
            <person name="Bruemmer F."/>
            <person name="Labrenz M."/>
            <person name="Spormann A.M."/>
            <person name="Op den Camp H."/>
            <person name="Overmann J."/>
            <person name="Amann R."/>
            <person name="Jetten M.S.M."/>
            <person name="Mascher T."/>
            <person name="Medema M.H."/>
            <person name="Devos D.P."/>
            <person name="Kaster A.-K."/>
            <person name="Ovreas L."/>
            <person name="Rohde M."/>
            <person name="Galperin M.Y."/>
            <person name="Jogler C."/>
        </authorList>
    </citation>
    <scope>NUCLEOTIDE SEQUENCE [LARGE SCALE GENOMIC DNA]</scope>
    <source>
        <strain evidence="10 11">Pan181</strain>
    </source>
</reference>
<sequence>MDLPGLRTDCPPALRVLSLVIVWAMVAPCWGFNSNGQWTSTASEPTTAGLGKPVTLTWSIVPDDTSTFGSLHSDLITDFDALIGGGTGTVEQRSWFSLLEQSFARWSEISGVNLVYEPNDDGTPMPNSLGELGVRGDIRIGGSFLDGNGGTYGSTGFIPSPHITLDTGDTARYSDSTDNYFGLRQTLTHEIGHALGLGHNQALGAFVLMHPFAQTAFDGPQLDDILGMHYLYGDAYERGLPDGNNQYASATDLGAIAVGASVAIGDDVPMVRGKIEPDADDFASISFAGDEDYYKFQLEDYSLVDLLLTPGGFLYQESVTGSNFVPIDTQAQNDLTLALYAADGDQTQLVDFANNTGLGGTEQLAAVLLAPGEYAVRVAGSSAAVQLYELAIDVALDPAITTVAGDFNEDGRVDLADYTVWRDALGTAGPLANAPGASATVDAADYAVWKANFGAMSLAPSTAPGERQSVPEPKSLMVLLLGMAAIRIVDGGGLFFSRSQFSRSRESGL</sequence>
<keyword evidence="3" id="KW-0645">Protease</keyword>
<evidence type="ECO:0000313" key="11">
    <source>
        <dbReference type="Proteomes" id="UP000315750"/>
    </source>
</evidence>
<evidence type="ECO:0000256" key="6">
    <source>
        <dbReference type="ARBA" id="ARBA00022801"/>
    </source>
</evidence>
<dbReference type="InterPro" id="IPR021190">
    <property type="entry name" value="Pept_M10A"/>
</dbReference>
<dbReference type="Gene3D" id="2.60.120.380">
    <property type="match status" value="1"/>
</dbReference>
<dbReference type="GO" id="GO:0008270">
    <property type="term" value="F:zinc ion binding"/>
    <property type="evidence" value="ECO:0007669"/>
    <property type="project" value="InterPro"/>
</dbReference>
<accession>A0A518AM71</accession>
<evidence type="ECO:0000256" key="2">
    <source>
        <dbReference type="ARBA" id="ARBA00010370"/>
    </source>
</evidence>
<evidence type="ECO:0000256" key="7">
    <source>
        <dbReference type="ARBA" id="ARBA00022833"/>
    </source>
</evidence>
<dbReference type="SUPFAM" id="SSF55486">
    <property type="entry name" value="Metalloproteases ('zincins'), catalytic domain"/>
    <property type="match status" value="1"/>
</dbReference>
<dbReference type="GO" id="GO:0006508">
    <property type="term" value="P:proteolysis"/>
    <property type="evidence" value="ECO:0007669"/>
    <property type="project" value="UniProtKB-KW"/>
</dbReference>
<dbReference type="InterPro" id="IPR001818">
    <property type="entry name" value="Pept_M10_metallopeptidase"/>
</dbReference>
<comment type="similarity">
    <text evidence="2">Belongs to the peptidase M10A family.</text>
</comment>
<dbReference type="RefSeq" id="WP_145246629.1">
    <property type="nucleotide sequence ID" value="NZ_CP036278.1"/>
</dbReference>
<name>A0A518AM71_9BACT</name>
<dbReference type="EMBL" id="CP036278">
    <property type="protein sequence ID" value="QDU55825.1"/>
    <property type="molecule type" value="Genomic_DNA"/>
</dbReference>
<evidence type="ECO:0000256" key="1">
    <source>
        <dbReference type="ARBA" id="ARBA00001947"/>
    </source>
</evidence>
<dbReference type="PANTHER" id="PTHR10201:SF291">
    <property type="entry name" value="MATRIX METALLOPROTEINASE 1, ISOFORM C-RELATED"/>
    <property type="match status" value="1"/>
</dbReference>
<evidence type="ECO:0000259" key="9">
    <source>
        <dbReference type="SMART" id="SM00235"/>
    </source>
</evidence>
<dbReference type="PRINTS" id="PR00138">
    <property type="entry name" value="MATRIXIN"/>
</dbReference>
<dbReference type="OrthoDB" id="252952at2"/>
<keyword evidence="7" id="KW-0862">Zinc</keyword>
<keyword evidence="4" id="KW-0479">Metal-binding</keyword>
<dbReference type="Proteomes" id="UP000315750">
    <property type="component" value="Chromosome"/>
</dbReference>
<proteinExistence type="inferred from homology"/>
<evidence type="ECO:0000256" key="8">
    <source>
        <dbReference type="ARBA" id="ARBA00023049"/>
    </source>
</evidence>
<dbReference type="AlphaFoldDB" id="A0A518AM71"/>